<dbReference type="Proteomes" id="UP000318483">
    <property type="component" value="Plasmid unnamed4"/>
</dbReference>
<dbReference type="RefSeq" id="WP_146366875.1">
    <property type="nucleotide sequence ID" value="NZ_CP042265.1"/>
</dbReference>
<keyword evidence="1" id="KW-0732">Signal</keyword>
<keyword evidence="2" id="KW-0614">Plasmid</keyword>
<protein>
    <submittedName>
        <fullName evidence="2">Uncharacterized protein</fullName>
    </submittedName>
</protein>
<evidence type="ECO:0000256" key="1">
    <source>
        <dbReference type="SAM" id="SignalP"/>
    </source>
</evidence>
<reference evidence="2 3" key="1">
    <citation type="submission" date="2019-07" db="EMBL/GenBank/DDBJ databases">
        <title>Litoreibacter alkalisoli sp. nov., isolated from saline-alkaline soil.</title>
        <authorList>
            <person name="Wang S."/>
            <person name="Xu L."/>
            <person name="Xing Y.-T."/>
            <person name="Sun J.-Q."/>
        </authorList>
    </citation>
    <scope>NUCLEOTIDE SEQUENCE [LARGE SCALE GENOMIC DNA]</scope>
    <source>
        <strain evidence="2 3">LN3S51</strain>
        <plasmid evidence="2 3">unnamed4</plasmid>
    </source>
</reference>
<proteinExistence type="predicted"/>
<organism evidence="2 3">
    <name type="scientific">Qingshengfaniella alkalisoli</name>
    <dbReference type="NCBI Taxonomy" id="2599296"/>
    <lineage>
        <taxon>Bacteria</taxon>
        <taxon>Pseudomonadati</taxon>
        <taxon>Pseudomonadota</taxon>
        <taxon>Alphaproteobacteria</taxon>
        <taxon>Rhodobacterales</taxon>
        <taxon>Paracoccaceae</taxon>
        <taxon>Qingshengfaniella</taxon>
    </lineage>
</organism>
<keyword evidence="3" id="KW-1185">Reference proteome</keyword>
<geneLocation type="plasmid" evidence="2 3">
    <name>unnamed4</name>
</geneLocation>
<feature type="chain" id="PRO_5023018452" evidence="1">
    <location>
        <begin position="22"/>
        <end position="206"/>
    </location>
</feature>
<evidence type="ECO:0000313" key="3">
    <source>
        <dbReference type="Proteomes" id="UP000318483"/>
    </source>
</evidence>
<feature type="signal peptide" evidence="1">
    <location>
        <begin position="1"/>
        <end position="21"/>
    </location>
</feature>
<sequence>MSRSIGLILGALGLIGPAAFAQELCPETLSVQHDQVTGIALLSVSSPCRPYTPVEIMLGPFVISEETSDRGGVQVPLPLVEGVSEVRARFEDSVLGMPLPLIENYPAFVAFDWDTAPGFGFDLVAGLAVFETVAGFVASEDAPRLQIAVFSPDHDLSSVPVKILPKQCGRMAEGRLITSRQPEPQPLRAQLPECDETIRLDLPLGG</sequence>
<evidence type="ECO:0000313" key="2">
    <source>
        <dbReference type="EMBL" id="QDY71461.1"/>
    </source>
</evidence>
<name>A0A5B8J2V9_9RHOB</name>
<accession>A0A5B8J2V9</accession>
<dbReference type="KEGG" id="lit:FPZ52_17435"/>
<gene>
    <name evidence="2" type="ORF">FPZ52_17435</name>
</gene>
<dbReference type="EMBL" id="CP042265">
    <property type="protein sequence ID" value="QDY71461.1"/>
    <property type="molecule type" value="Genomic_DNA"/>
</dbReference>
<dbReference type="AlphaFoldDB" id="A0A5B8J2V9"/>